<gene>
    <name evidence="1" type="ORF">V6N12_024503</name>
</gene>
<organism evidence="1 2">
    <name type="scientific">Hibiscus sabdariffa</name>
    <name type="common">roselle</name>
    <dbReference type="NCBI Taxonomy" id="183260"/>
    <lineage>
        <taxon>Eukaryota</taxon>
        <taxon>Viridiplantae</taxon>
        <taxon>Streptophyta</taxon>
        <taxon>Embryophyta</taxon>
        <taxon>Tracheophyta</taxon>
        <taxon>Spermatophyta</taxon>
        <taxon>Magnoliopsida</taxon>
        <taxon>eudicotyledons</taxon>
        <taxon>Gunneridae</taxon>
        <taxon>Pentapetalae</taxon>
        <taxon>rosids</taxon>
        <taxon>malvids</taxon>
        <taxon>Malvales</taxon>
        <taxon>Malvaceae</taxon>
        <taxon>Malvoideae</taxon>
        <taxon>Hibiscus</taxon>
    </lineage>
</organism>
<evidence type="ECO:0000313" key="1">
    <source>
        <dbReference type="EMBL" id="KAK8590120.1"/>
    </source>
</evidence>
<proteinExistence type="predicted"/>
<protein>
    <submittedName>
        <fullName evidence="1">Uncharacterized protein</fullName>
    </submittedName>
</protein>
<accession>A0ABR2G0U6</accession>
<comment type="caution">
    <text evidence="1">The sequence shown here is derived from an EMBL/GenBank/DDBJ whole genome shotgun (WGS) entry which is preliminary data.</text>
</comment>
<reference evidence="1 2" key="1">
    <citation type="journal article" date="2024" name="G3 (Bethesda)">
        <title>Genome assembly of Hibiscus sabdariffa L. provides insights into metabolisms of medicinal natural products.</title>
        <authorList>
            <person name="Kim T."/>
        </authorList>
    </citation>
    <scope>NUCLEOTIDE SEQUENCE [LARGE SCALE GENOMIC DNA]</scope>
    <source>
        <strain evidence="1">TK-2024</strain>
        <tissue evidence="1">Old leaves</tissue>
    </source>
</reference>
<dbReference type="EMBL" id="JBBPBM010000004">
    <property type="protein sequence ID" value="KAK8590120.1"/>
    <property type="molecule type" value="Genomic_DNA"/>
</dbReference>
<evidence type="ECO:0000313" key="2">
    <source>
        <dbReference type="Proteomes" id="UP001472677"/>
    </source>
</evidence>
<name>A0ABR2G0U6_9ROSI</name>
<dbReference type="Proteomes" id="UP001472677">
    <property type="component" value="Unassembled WGS sequence"/>
</dbReference>
<sequence>MEVDVSGKVTSVASKDTMVPAKSSLNKENHVIVSVVETIKRPPLKERNGTIFPVLITMTTSKGGGKNVAAMNGISHTSAISKKKMSKLLSQSILQKLVTSLSSKLDKEQAAMVYQTAEMQLTSVGTDGDIQWRENKTFETDDTDM</sequence>
<keyword evidence="2" id="KW-1185">Reference proteome</keyword>